<accession>A0A8D9BNG5</accession>
<sequence length="103" mass="11498">MFRTHFPSTCSLGDKTLQHHSGLGNEAPQHHSRLDDSSQHLLSYNVESLVSPDKRNTYTYLQSSQGGGFSDFAFNVQCSPHVILILESMSLKGGDQFQFSLDH</sequence>
<evidence type="ECO:0000256" key="1">
    <source>
        <dbReference type="SAM" id="MobiDB-lite"/>
    </source>
</evidence>
<proteinExistence type="predicted"/>
<evidence type="ECO:0000313" key="2">
    <source>
        <dbReference type="EMBL" id="CAG6784611.1"/>
    </source>
</evidence>
<reference evidence="2" key="1">
    <citation type="submission" date="2021-05" db="EMBL/GenBank/DDBJ databases">
        <authorList>
            <person name="Alioto T."/>
            <person name="Alioto T."/>
            <person name="Gomez Garrido J."/>
        </authorList>
    </citation>
    <scope>NUCLEOTIDE SEQUENCE</scope>
</reference>
<organism evidence="2">
    <name type="scientific">Cacopsylla melanoneura</name>
    <dbReference type="NCBI Taxonomy" id="428564"/>
    <lineage>
        <taxon>Eukaryota</taxon>
        <taxon>Metazoa</taxon>
        <taxon>Ecdysozoa</taxon>
        <taxon>Arthropoda</taxon>
        <taxon>Hexapoda</taxon>
        <taxon>Insecta</taxon>
        <taxon>Pterygota</taxon>
        <taxon>Neoptera</taxon>
        <taxon>Paraneoptera</taxon>
        <taxon>Hemiptera</taxon>
        <taxon>Sternorrhyncha</taxon>
        <taxon>Psylloidea</taxon>
        <taxon>Psyllidae</taxon>
        <taxon>Psyllinae</taxon>
        <taxon>Cacopsylla</taxon>
    </lineage>
</organism>
<name>A0A8D9BNG5_9HEMI</name>
<dbReference type="EMBL" id="HBUF01638800">
    <property type="protein sequence ID" value="CAG6784611.1"/>
    <property type="molecule type" value="Transcribed_RNA"/>
</dbReference>
<protein>
    <submittedName>
        <fullName evidence="2">Uncharacterized protein</fullName>
    </submittedName>
</protein>
<dbReference type="AlphaFoldDB" id="A0A8D9BNG5"/>
<feature type="region of interest" description="Disordered" evidence="1">
    <location>
        <begin position="17"/>
        <end position="36"/>
    </location>
</feature>